<dbReference type="AlphaFoldDB" id="A0A4S8L2X9"/>
<accession>A0A4S8L2X9</accession>
<reference evidence="1 3" key="1">
    <citation type="journal article" date="2019" name="Nat. Ecol. Evol.">
        <title>Megaphylogeny resolves global patterns of mushroom evolution.</title>
        <authorList>
            <person name="Varga T."/>
            <person name="Krizsan K."/>
            <person name="Foldi C."/>
            <person name="Dima B."/>
            <person name="Sanchez-Garcia M."/>
            <person name="Sanchez-Ramirez S."/>
            <person name="Szollosi G.J."/>
            <person name="Szarkandi J.G."/>
            <person name="Papp V."/>
            <person name="Albert L."/>
            <person name="Andreopoulos W."/>
            <person name="Angelini C."/>
            <person name="Antonin V."/>
            <person name="Barry K.W."/>
            <person name="Bougher N.L."/>
            <person name="Buchanan P."/>
            <person name="Buyck B."/>
            <person name="Bense V."/>
            <person name="Catcheside P."/>
            <person name="Chovatia M."/>
            <person name="Cooper J."/>
            <person name="Damon W."/>
            <person name="Desjardin D."/>
            <person name="Finy P."/>
            <person name="Geml J."/>
            <person name="Haridas S."/>
            <person name="Hughes K."/>
            <person name="Justo A."/>
            <person name="Karasinski D."/>
            <person name="Kautmanova I."/>
            <person name="Kiss B."/>
            <person name="Kocsube S."/>
            <person name="Kotiranta H."/>
            <person name="LaButti K.M."/>
            <person name="Lechner B.E."/>
            <person name="Liimatainen K."/>
            <person name="Lipzen A."/>
            <person name="Lukacs Z."/>
            <person name="Mihaltcheva S."/>
            <person name="Morgado L.N."/>
            <person name="Niskanen T."/>
            <person name="Noordeloos M.E."/>
            <person name="Ohm R.A."/>
            <person name="Ortiz-Santana B."/>
            <person name="Ovrebo C."/>
            <person name="Racz N."/>
            <person name="Riley R."/>
            <person name="Savchenko A."/>
            <person name="Shiryaev A."/>
            <person name="Soop K."/>
            <person name="Spirin V."/>
            <person name="Szebenyi C."/>
            <person name="Tomsovsky M."/>
            <person name="Tulloss R.E."/>
            <person name="Uehling J."/>
            <person name="Grigoriev I.V."/>
            <person name="Vagvolgyi C."/>
            <person name="Papp T."/>
            <person name="Martin F.M."/>
            <person name="Miettinen O."/>
            <person name="Hibbett D.S."/>
            <person name="Nagy L.G."/>
        </authorList>
    </citation>
    <scope>NUCLEOTIDE SEQUENCE [LARGE SCALE GENOMIC DNA]</scope>
    <source>
        <strain evidence="1 3">CBS 962.96</strain>
    </source>
</reference>
<evidence type="ECO:0000313" key="2">
    <source>
        <dbReference type="EMBL" id="THU96169.1"/>
    </source>
</evidence>
<name>A0A4S8L2X9_DENBC</name>
<dbReference type="EMBL" id="ML179183">
    <property type="protein sequence ID" value="THU96169.1"/>
    <property type="molecule type" value="Genomic_DNA"/>
</dbReference>
<evidence type="ECO:0000313" key="3">
    <source>
        <dbReference type="Proteomes" id="UP000297245"/>
    </source>
</evidence>
<keyword evidence="3" id="KW-1185">Reference proteome</keyword>
<evidence type="ECO:0000313" key="1">
    <source>
        <dbReference type="EMBL" id="THU82846.1"/>
    </source>
</evidence>
<proteinExistence type="predicted"/>
<dbReference type="EMBL" id="ML179704">
    <property type="protein sequence ID" value="THU82846.1"/>
    <property type="molecule type" value="Genomic_DNA"/>
</dbReference>
<sequence>MHSSWKTQIKEQEKGLLAFRGNLQGQHAAKVQYYGPGDDEEYSGHAKGMTLIEAAMRARGRIWQYLNIKYNWACVHICRVTATMGKNSIPWPGNFQKIIGNLELSDMISRVRKIPGKLKFPENFLNNFPSEESLNCLTREIV</sequence>
<protein>
    <submittedName>
        <fullName evidence="1">Uncharacterized protein</fullName>
    </submittedName>
</protein>
<gene>
    <name evidence="2" type="ORF">K435DRAFT_797588</name>
    <name evidence="1" type="ORF">K435DRAFT_807973</name>
</gene>
<organism evidence="1 3">
    <name type="scientific">Dendrothele bispora (strain CBS 962.96)</name>
    <dbReference type="NCBI Taxonomy" id="1314807"/>
    <lineage>
        <taxon>Eukaryota</taxon>
        <taxon>Fungi</taxon>
        <taxon>Dikarya</taxon>
        <taxon>Basidiomycota</taxon>
        <taxon>Agaricomycotina</taxon>
        <taxon>Agaricomycetes</taxon>
        <taxon>Agaricomycetidae</taxon>
        <taxon>Agaricales</taxon>
        <taxon>Agaricales incertae sedis</taxon>
        <taxon>Dendrothele</taxon>
    </lineage>
</organism>
<dbReference type="Proteomes" id="UP000297245">
    <property type="component" value="Unassembled WGS sequence"/>
</dbReference>